<proteinExistence type="predicted"/>
<keyword evidence="3" id="KW-1185">Reference proteome</keyword>
<accession>A0ABS4QMD3</accession>
<dbReference type="EC" id="4.2.1.-" evidence="2"/>
<protein>
    <submittedName>
        <fullName evidence="2">Dehydratase</fullName>
        <ecNumber evidence="2">4.2.1.-</ecNumber>
    </submittedName>
</protein>
<dbReference type="RefSeq" id="WP_245366124.1">
    <property type="nucleotide sequence ID" value="NZ_JAGGMR010000001.1"/>
</dbReference>
<name>A0ABS4QMD3_9NOCA</name>
<keyword evidence="1" id="KW-0732">Signal</keyword>
<evidence type="ECO:0000313" key="3">
    <source>
        <dbReference type="Proteomes" id="UP001519325"/>
    </source>
</evidence>
<feature type="signal peptide" evidence="1">
    <location>
        <begin position="1"/>
        <end position="31"/>
    </location>
</feature>
<dbReference type="GO" id="GO:0016829">
    <property type="term" value="F:lyase activity"/>
    <property type="evidence" value="ECO:0007669"/>
    <property type="project" value="UniProtKB-KW"/>
</dbReference>
<dbReference type="EMBL" id="JAGGMR010000001">
    <property type="protein sequence ID" value="MBP2192248.1"/>
    <property type="molecule type" value="Genomic_DNA"/>
</dbReference>
<evidence type="ECO:0000256" key="1">
    <source>
        <dbReference type="SAM" id="SignalP"/>
    </source>
</evidence>
<sequence>MRYSASTLIRAGVVAPVAIATLFCLTTPANAASVSVNMSCRGTIFGIGQTSSMTTSVDGTAPSSVAAGSAVAITLTPGPSTVPSSASGFTVTNISNLKTTFPAPTNSTLVSATASGGTVAGTVAITGGNVVLTVPGPIPGGTTFTPPAVTINVTAGAAGTPITTKYAGTSHANPGMTMTTKVAIVGNVATACFPDPSPTLTTTAVV</sequence>
<dbReference type="Proteomes" id="UP001519325">
    <property type="component" value="Unassembled WGS sequence"/>
</dbReference>
<reference evidence="2 3" key="1">
    <citation type="submission" date="2021-03" db="EMBL/GenBank/DDBJ databases">
        <title>Sequencing the genomes of 1000 actinobacteria strains.</title>
        <authorList>
            <person name="Klenk H.-P."/>
        </authorList>
    </citation>
    <scope>NUCLEOTIDE SEQUENCE [LARGE SCALE GENOMIC DNA]</scope>
    <source>
        <strain evidence="2 3">DSM 45516</strain>
    </source>
</reference>
<comment type="caution">
    <text evidence="2">The sequence shown here is derived from an EMBL/GenBank/DDBJ whole genome shotgun (WGS) entry which is preliminary data.</text>
</comment>
<gene>
    <name evidence="2" type="ORF">BJ987_005149</name>
</gene>
<organism evidence="2 3">
    <name type="scientific">Nocardia goodfellowii</name>
    <dbReference type="NCBI Taxonomy" id="882446"/>
    <lineage>
        <taxon>Bacteria</taxon>
        <taxon>Bacillati</taxon>
        <taxon>Actinomycetota</taxon>
        <taxon>Actinomycetes</taxon>
        <taxon>Mycobacteriales</taxon>
        <taxon>Nocardiaceae</taxon>
        <taxon>Nocardia</taxon>
    </lineage>
</organism>
<keyword evidence="2" id="KW-0456">Lyase</keyword>
<evidence type="ECO:0000313" key="2">
    <source>
        <dbReference type="EMBL" id="MBP2192248.1"/>
    </source>
</evidence>
<feature type="chain" id="PRO_5046307266" evidence="1">
    <location>
        <begin position="32"/>
        <end position="206"/>
    </location>
</feature>